<proteinExistence type="predicted"/>
<keyword evidence="1" id="KW-1133">Transmembrane helix</keyword>
<evidence type="ECO:0000313" key="3">
    <source>
        <dbReference type="Proteomes" id="UP000835052"/>
    </source>
</evidence>
<comment type="caution">
    <text evidence="2">The sequence shown here is derived from an EMBL/GenBank/DDBJ whole genome shotgun (WGS) entry which is preliminary data.</text>
</comment>
<protein>
    <submittedName>
        <fullName evidence="2">Uncharacterized protein</fullName>
    </submittedName>
</protein>
<dbReference type="Proteomes" id="UP000835052">
    <property type="component" value="Unassembled WGS sequence"/>
</dbReference>
<keyword evidence="1" id="KW-0812">Transmembrane</keyword>
<evidence type="ECO:0000313" key="2">
    <source>
        <dbReference type="EMBL" id="CAD6184796.1"/>
    </source>
</evidence>
<dbReference type="OrthoDB" id="5788260at2759"/>
<gene>
    <name evidence="2" type="ORF">CAUJ_LOCUS715</name>
</gene>
<keyword evidence="3" id="KW-1185">Reference proteome</keyword>
<dbReference type="AlphaFoldDB" id="A0A8S1GNP3"/>
<reference evidence="2" key="1">
    <citation type="submission" date="2020-10" db="EMBL/GenBank/DDBJ databases">
        <authorList>
            <person name="Kikuchi T."/>
        </authorList>
    </citation>
    <scope>NUCLEOTIDE SEQUENCE</scope>
    <source>
        <strain evidence="2">NKZ352</strain>
    </source>
</reference>
<dbReference type="EMBL" id="CAJGYM010000001">
    <property type="protein sequence ID" value="CAD6184796.1"/>
    <property type="molecule type" value="Genomic_DNA"/>
</dbReference>
<evidence type="ECO:0000256" key="1">
    <source>
        <dbReference type="SAM" id="Phobius"/>
    </source>
</evidence>
<sequence length="178" mass="20176">MIKGAHSSNAIDRTSLILRPTNKYGRRAEAQGKKADRFWGYCPVCPSTSTTQRRLPTSSKPLQSHYLTRKQKLEMLDARETFEKYERRASPSQNFSQQRDYREQLACSYTAHPPQQHEPILACEYTRPGTTTTRTFVTESRGKRKIPIGAIIAVAIGVPILIVIVLFAAVWLQELGIL</sequence>
<feature type="transmembrane region" description="Helical" evidence="1">
    <location>
        <begin position="148"/>
        <end position="172"/>
    </location>
</feature>
<organism evidence="2 3">
    <name type="scientific">Caenorhabditis auriculariae</name>
    <dbReference type="NCBI Taxonomy" id="2777116"/>
    <lineage>
        <taxon>Eukaryota</taxon>
        <taxon>Metazoa</taxon>
        <taxon>Ecdysozoa</taxon>
        <taxon>Nematoda</taxon>
        <taxon>Chromadorea</taxon>
        <taxon>Rhabditida</taxon>
        <taxon>Rhabditina</taxon>
        <taxon>Rhabditomorpha</taxon>
        <taxon>Rhabditoidea</taxon>
        <taxon>Rhabditidae</taxon>
        <taxon>Peloderinae</taxon>
        <taxon>Caenorhabditis</taxon>
    </lineage>
</organism>
<name>A0A8S1GNP3_9PELO</name>
<accession>A0A8S1GNP3</accession>
<keyword evidence="1" id="KW-0472">Membrane</keyword>